<evidence type="ECO:0000256" key="2">
    <source>
        <dbReference type="ARBA" id="ARBA00023043"/>
    </source>
</evidence>
<accession>A0AAN9YUL0</accession>
<dbReference type="Pfam" id="PF00023">
    <property type="entry name" value="Ank"/>
    <property type="match status" value="2"/>
</dbReference>
<dbReference type="AlphaFoldDB" id="A0AAN9YUL0"/>
<evidence type="ECO:0000256" key="1">
    <source>
        <dbReference type="ARBA" id="ARBA00022737"/>
    </source>
</evidence>
<feature type="repeat" description="ANK" evidence="3">
    <location>
        <begin position="472"/>
        <end position="504"/>
    </location>
</feature>
<evidence type="ECO:0000256" key="3">
    <source>
        <dbReference type="PROSITE-ProRule" id="PRU00023"/>
    </source>
</evidence>
<feature type="repeat" description="ANK" evidence="3">
    <location>
        <begin position="800"/>
        <end position="832"/>
    </location>
</feature>
<dbReference type="InterPro" id="IPR051165">
    <property type="entry name" value="Multifunctional_ANK_Repeat"/>
</dbReference>
<dbReference type="Gene3D" id="1.25.40.20">
    <property type="entry name" value="Ankyrin repeat-containing domain"/>
    <property type="match status" value="4"/>
</dbReference>
<feature type="repeat" description="ANK" evidence="3">
    <location>
        <begin position="439"/>
        <end position="471"/>
    </location>
</feature>
<dbReference type="PROSITE" id="PS50088">
    <property type="entry name" value="ANK_REPEAT"/>
    <property type="match status" value="13"/>
</dbReference>
<dbReference type="PANTHER" id="PTHR24123">
    <property type="entry name" value="ANKYRIN REPEAT-CONTAINING"/>
    <property type="match status" value="1"/>
</dbReference>
<feature type="repeat" description="ANK" evidence="3">
    <location>
        <begin position="571"/>
        <end position="603"/>
    </location>
</feature>
<dbReference type="PROSITE" id="PS50297">
    <property type="entry name" value="ANK_REP_REGION"/>
    <property type="match status" value="12"/>
</dbReference>
<feature type="repeat" description="ANK" evidence="3">
    <location>
        <begin position="638"/>
        <end position="670"/>
    </location>
</feature>
<feature type="repeat" description="ANK" evidence="3">
    <location>
        <begin position="704"/>
        <end position="736"/>
    </location>
</feature>
<dbReference type="EMBL" id="JAKJXP020000002">
    <property type="protein sequence ID" value="KAK7757566.1"/>
    <property type="molecule type" value="Genomic_DNA"/>
</dbReference>
<sequence>MRWVAADGHTASHTEIEELFEGIVESIPGCVFIVDGLDECAGLDSDWKRDHRETLSGFLKSLTNAVIGGTSRVLVVSRNTQEIREGLGARRYGENSALNEIQIRPEDVKADATLFSQEIVNQRLANKSKAQREQLSSRMVDRCESMFLGIRMLEGDLSGGKNLKQLQRIIDQMPNGLEHIYDRNWERITNLPQSSRCRAFSILRWAAYGLRPITVVEITEALLLADEECDEPSYEELPDCVDDIYIRSEIIELCGSLVETRGEESNSDLGSLTIHLTHFSVRQYISCHMLTSTGQLIMNERLRLMNEAVENNTLAKTCLRYLNSQQVWEAQSQEQDIDDRIVGAFRAYASSSWYRHTKSNKASSEEVTRLINSFFRPGNERWELWRKDADAASKDPVLEYEGDITTGNPLFYASLLGFLDTMKYLVDELGLDVNYVDQSSRTALLAAASTGWVSGMSYLLEKGADVSVLFDEKKTAVFVAAHNGHIDVIRLLYKQGADLMAAGAQEFTPLHVASEKGHVEVVEFLLQEGVNPAAKDTGGYTPLYMASKQGQAQVVKRLLDRGADPKTAGKEGATPLWVASKRGHVETVQLLLEHGADPMAAEFGGWTPLDLAVHYHFYEVVNLLLGYGANPGTTIPNNGHTSLLLAARDGQREVIKQLLKYGADITQRDNTGHSPLHWAADRGQVEAVKMLLEYGADVTVPNEQGWTPLASAVFKGHTEVVKLFLEEGADFATPQNGFTLLWCACETGNVEIVNMFLEQGADLTAMSEGFTSLDVACRRGNTEVVKLLLERGADCMTASHGWLPLGIACHGGHTEVVRILLDKGAGPELTKENTLTALEMAREMGHQEVLKLLLEREADLETLCDGWESLSFDSNDRKVC</sequence>
<keyword evidence="2 3" id="KW-0040">ANK repeat</keyword>
<name>A0AAN9YUL0_9PEZI</name>
<dbReference type="Pfam" id="PF12796">
    <property type="entry name" value="Ank_2"/>
    <property type="match status" value="4"/>
</dbReference>
<protein>
    <submittedName>
        <fullName evidence="4">Uncharacterized protein</fullName>
    </submittedName>
</protein>
<feature type="repeat" description="ANK" evidence="3">
    <location>
        <begin position="768"/>
        <end position="800"/>
    </location>
</feature>
<feature type="repeat" description="ANK" evidence="3">
    <location>
        <begin position="833"/>
        <end position="865"/>
    </location>
</feature>
<dbReference type="InterPro" id="IPR002110">
    <property type="entry name" value="Ankyrin_rpt"/>
</dbReference>
<dbReference type="PRINTS" id="PR01415">
    <property type="entry name" value="ANKYRIN"/>
</dbReference>
<keyword evidence="1" id="KW-0677">Repeat</keyword>
<feature type="repeat" description="ANK" evidence="3">
    <location>
        <begin position="736"/>
        <end position="768"/>
    </location>
</feature>
<feature type="repeat" description="ANK" evidence="3">
    <location>
        <begin position="671"/>
        <end position="703"/>
    </location>
</feature>
<organism evidence="4 5">
    <name type="scientific">Diatrype stigma</name>
    <dbReference type="NCBI Taxonomy" id="117547"/>
    <lineage>
        <taxon>Eukaryota</taxon>
        <taxon>Fungi</taxon>
        <taxon>Dikarya</taxon>
        <taxon>Ascomycota</taxon>
        <taxon>Pezizomycotina</taxon>
        <taxon>Sordariomycetes</taxon>
        <taxon>Xylariomycetidae</taxon>
        <taxon>Xylariales</taxon>
        <taxon>Diatrypaceae</taxon>
        <taxon>Diatrype</taxon>
    </lineage>
</organism>
<feature type="repeat" description="ANK" evidence="3">
    <location>
        <begin position="604"/>
        <end position="630"/>
    </location>
</feature>
<dbReference type="InterPro" id="IPR036770">
    <property type="entry name" value="Ankyrin_rpt-contain_sf"/>
</dbReference>
<feature type="repeat" description="ANK" evidence="3">
    <location>
        <begin position="538"/>
        <end position="570"/>
    </location>
</feature>
<comment type="caution">
    <text evidence="4">The sequence shown here is derived from an EMBL/GenBank/DDBJ whole genome shotgun (WGS) entry which is preliminary data.</text>
</comment>
<reference evidence="4 5" key="1">
    <citation type="submission" date="2024-02" db="EMBL/GenBank/DDBJ databases">
        <title>De novo assembly and annotation of 12 fungi associated with fruit tree decline syndrome in Ontario, Canada.</title>
        <authorList>
            <person name="Sulman M."/>
            <person name="Ellouze W."/>
            <person name="Ilyukhin E."/>
        </authorList>
    </citation>
    <scope>NUCLEOTIDE SEQUENCE [LARGE SCALE GENOMIC DNA]</scope>
    <source>
        <strain evidence="4 5">M11/M66-122</strain>
    </source>
</reference>
<evidence type="ECO:0000313" key="5">
    <source>
        <dbReference type="Proteomes" id="UP001320420"/>
    </source>
</evidence>
<dbReference type="SUPFAM" id="SSF48403">
    <property type="entry name" value="Ankyrin repeat"/>
    <property type="match status" value="2"/>
</dbReference>
<dbReference type="SMART" id="SM00248">
    <property type="entry name" value="ANK"/>
    <property type="match status" value="14"/>
</dbReference>
<keyword evidence="5" id="KW-1185">Reference proteome</keyword>
<feature type="repeat" description="ANK" evidence="3">
    <location>
        <begin position="505"/>
        <end position="537"/>
    </location>
</feature>
<proteinExistence type="predicted"/>
<evidence type="ECO:0000313" key="4">
    <source>
        <dbReference type="EMBL" id="KAK7757566.1"/>
    </source>
</evidence>
<gene>
    <name evidence="4" type="ORF">SLS62_000581</name>
</gene>
<dbReference type="PANTHER" id="PTHR24123:SF33">
    <property type="entry name" value="PROTEIN HOS4"/>
    <property type="match status" value="1"/>
</dbReference>
<dbReference type="Proteomes" id="UP001320420">
    <property type="component" value="Unassembled WGS sequence"/>
</dbReference>